<dbReference type="GO" id="GO:0016491">
    <property type="term" value="F:oxidoreductase activity"/>
    <property type="evidence" value="ECO:0007669"/>
    <property type="project" value="UniProtKB-KW"/>
</dbReference>
<dbReference type="EC" id="1.1.3.47" evidence="7"/>
<comment type="similarity">
    <text evidence="2">Belongs to the GMC oxidoreductase family.</text>
</comment>
<accession>A0ABU0JG67</accession>
<organism evidence="7 8">
    <name type="scientific">Labrys wisconsinensis</name>
    <dbReference type="NCBI Taxonomy" id="425677"/>
    <lineage>
        <taxon>Bacteria</taxon>
        <taxon>Pseudomonadati</taxon>
        <taxon>Pseudomonadota</taxon>
        <taxon>Alphaproteobacteria</taxon>
        <taxon>Hyphomicrobiales</taxon>
        <taxon>Xanthobacteraceae</taxon>
        <taxon>Labrys</taxon>
    </lineage>
</organism>
<dbReference type="Gene3D" id="3.50.50.60">
    <property type="entry name" value="FAD/NAD(P)-binding domain"/>
    <property type="match status" value="2"/>
</dbReference>
<dbReference type="InterPro" id="IPR007867">
    <property type="entry name" value="GMC_OxRtase_C"/>
</dbReference>
<evidence type="ECO:0000256" key="3">
    <source>
        <dbReference type="ARBA" id="ARBA00022630"/>
    </source>
</evidence>
<gene>
    <name evidence="7" type="ORF">QO011_006324</name>
</gene>
<evidence type="ECO:0000256" key="2">
    <source>
        <dbReference type="ARBA" id="ARBA00010790"/>
    </source>
</evidence>
<comment type="cofactor">
    <cofactor evidence="1">
        <name>FAD</name>
        <dbReference type="ChEBI" id="CHEBI:57692"/>
    </cofactor>
</comment>
<dbReference type="InterPro" id="IPR036188">
    <property type="entry name" value="FAD/NAD-bd_sf"/>
</dbReference>
<dbReference type="PANTHER" id="PTHR11552">
    <property type="entry name" value="GLUCOSE-METHANOL-CHOLINE GMC OXIDOREDUCTASE"/>
    <property type="match status" value="1"/>
</dbReference>
<evidence type="ECO:0000313" key="8">
    <source>
        <dbReference type="Proteomes" id="UP001242480"/>
    </source>
</evidence>
<dbReference type="PIRSF" id="PIRSF000137">
    <property type="entry name" value="Alcohol_oxidase"/>
    <property type="match status" value="1"/>
</dbReference>
<dbReference type="InterPro" id="IPR000172">
    <property type="entry name" value="GMC_OxRdtase_N"/>
</dbReference>
<name>A0ABU0JG67_9HYPH</name>
<proteinExistence type="inferred from homology"/>
<dbReference type="EMBL" id="JAUSVX010000015">
    <property type="protein sequence ID" value="MDQ0473290.1"/>
    <property type="molecule type" value="Genomic_DNA"/>
</dbReference>
<dbReference type="Proteomes" id="UP001242480">
    <property type="component" value="Unassembled WGS sequence"/>
</dbReference>
<protein>
    <submittedName>
        <fullName evidence="7">5-(Hydroxymethyl)furfural/furfural oxidase</fullName>
        <ecNumber evidence="7">1.1.3.-</ecNumber>
        <ecNumber evidence="7">1.1.3.47</ecNumber>
    </submittedName>
</protein>
<dbReference type="Gene3D" id="3.30.410.40">
    <property type="match status" value="1"/>
</dbReference>
<reference evidence="7 8" key="1">
    <citation type="submission" date="2023-07" db="EMBL/GenBank/DDBJ databases">
        <title>Genomic Encyclopedia of Type Strains, Phase IV (KMG-IV): sequencing the most valuable type-strain genomes for metagenomic binning, comparative biology and taxonomic classification.</title>
        <authorList>
            <person name="Goeker M."/>
        </authorList>
    </citation>
    <scope>NUCLEOTIDE SEQUENCE [LARGE SCALE GENOMIC DNA]</scope>
    <source>
        <strain evidence="7 8">DSM 19619</strain>
    </source>
</reference>
<evidence type="ECO:0000256" key="1">
    <source>
        <dbReference type="ARBA" id="ARBA00001974"/>
    </source>
</evidence>
<dbReference type="Pfam" id="PF05199">
    <property type="entry name" value="GMC_oxred_C"/>
    <property type="match status" value="1"/>
</dbReference>
<dbReference type="InterPro" id="IPR012132">
    <property type="entry name" value="GMC_OxRdtase"/>
</dbReference>
<keyword evidence="3" id="KW-0285">Flavoprotein</keyword>
<evidence type="ECO:0000259" key="6">
    <source>
        <dbReference type="Pfam" id="PF05199"/>
    </source>
</evidence>
<dbReference type="Pfam" id="PF00732">
    <property type="entry name" value="GMC_oxred_N"/>
    <property type="match status" value="1"/>
</dbReference>
<keyword evidence="8" id="KW-1185">Reference proteome</keyword>
<keyword evidence="4" id="KW-0274">FAD</keyword>
<evidence type="ECO:0000256" key="4">
    <source>
        <dbReference type="ARBA" id="ARBA00022827"/>
    </source>
</evidence>
<sequence length="564" mass="61006">MNPYDYAIIGGGAAGAVLAARLSEESRFRIVLIEAGPDTPPGEEPADILDSYPIVAYFNRAYHWQNLQVHLMDPEIRSAPPRRYEQAKVMGGGTSINGMFAFRGLPWDFAGWAERGAEGWAWDDVLPYYRKLERDMTFGATPLHGGDGPMPIRRIPRQDWSPFTQAAARALEGFGYSDIGDHNGDPSDGFFPMSINNPDGTRMSTARAYLTREVRARANLTILAGAEARGLVFDGNKASGVVVREAAGERTIGANEVIVCAGAMQTPPMLMRAGIGPAAHLKEHGIAVRADRRGVGANLQDHPMVALAAYLRPGNRLPPTMRRHIQMGFRYSSGVADTTPGDMFILPSNRAAWHPLGKRLASILVCVNRPYSTGLVRLTGSSPDDAPFVNFRQLSDERDLVRLEDGMKRLWSIISAPAMKGVIAEVFPASFSERVRKLGAVNRKNWFLTLIAAGVMSTGSLARKAMIESVISPDASVRGLMASGNALREWIVENACGSWHASGTCRLGRADDPDAVVDPQARVIGVDGLRVVDASIMPSVVSANTMLTTIMAAEKVADAIKAGR</sequence>
<keyword evidence="7" id="KW-0560">Oxidoreductase</keyword>
<dbReference type="SUPFAM" id="SSF54373">
    <property type="entry name" value="FAD-linked reductases, C-terminal domain"/>
    <property type="match status" value="1"/>
</dbReference>
<dbReference type="PANTHER" id="PTHR11552:SF147">
    <property type="entry name" value="CHOLINE DEHYDROGENASE, MITOCHONDRIAL"/>
    <property type="match status" value="1"/>
</dbReference>
<feature type="domain" description="Glucose-methanol-choline oxidoreductase C-terminal" evidence="6">
    <location>
        <begin position="370"/>
        <end position="553"/>
    </location>
</feature>
<feature type="domain" description="Glucose-methanol-choline oxidoreductase N-terminal" evidence="5">
    <location>
        <begin position="4"/>
        <end position="303"/>
    </location>
</feature>
<dbReference type="RefSeq" id="WP_307281350.1">
    <property type="nucleotide sequence ID" value="NZ_JAUSVX010000015.1"/>
</dbReference>
<dbReference type="EC" id="1.1.3.-" evidence="7"/>
<evidence type="ECO:0000259" key="5">
    <source>
        <dbReference type="Pfam" id="PF00732"/>
    </source>
</evidence>
<dbReference type="SUPFAM" id="SSF51905">
    <property type="entry name" value="FAD/NAD(P)-binding domain"/>
    <property type="match status" value="1"/>
</dbReference>
<comment type="caution">
    <text evidence="7">The sequence shown here is derived from an EMBL/GenBank/DDBJ whole genome shotgun (WGS) entry which is preliminary data.</text>
</comment>
<evidence type="ECO:0000313" key="7">
    <source>
        <dbReference type="EMBL" id="MDQ0473290.1"/>
    </source>
</evidence>